<feature type="transmembrane region" description="Helical" evidence="15">
    <location>
        <begin position="12"/>
        <end position="33"/>
    </location>
</feature>
<evidence type="ECO:0000256" key="15">
    <source>
        <dbReference type="SAM" id="Phobius"/>
    </source>
</evidence>
<dbReference type="InterPro" id="IPR050640">
    <property type="entry name" value="Bact_2-comp_sensor_kinase"/>
</dbReference>
<evidence type="ECO:0000256" key="7">
    <source>
        <dbReference type="ARBA" id="ARBA00022692"/>
    </source>
</evidence>
<dbReference type="RefSeq" id="WP_212690848.1">
    <property type="nucleotide sequence ID" value="NZ_CP058561.1"/>
</dbReference>
<evidence type="ECO:0000313" key="19">
    <source>
        <dbReference type="Proteomes" id="UP000677305"/>
    </source>
</evidence>
<dbReference type="CDD" id="cd12912">
    <property type="entry name" value="PDC2_MCP_like"/>
    <property type="match status" value="1"/>
</dbReference>
<dbReference type="PANTHER" id="PTHR34220:SF11">
    <property type="entry name" value="SENSOR PROTEIN KINASE HPTS"/>
    <property type="match status" value="1"/>
</dbReference>
<dbReference type="PROSITE" id="PS50885">
    <property type="entry name" value="HAMP"/>
    <property type="match status" value="1"/>
</dbReference>
<dbReference type="SUPFAM" id="SSF158472">
    <property type="entry name" value="HAMP domain-like"/>
    <property type="match status" value="1"/>
</dbReference>
<organism evidence="18 19">
    <name type="scientific">Vallitalea guaymasensis</name>
    <dbReference type="NCBI Taxonomy" id="1185412"/>
    <lineage>
        <taxon>Bacteria</taxon>
        <taxon>Bacillati</taxon>
        <taxon>Bacillota</taxon>
        <taxon>Clostridia</taxon>
        <taxon>Lachnospirales</taxon>
        <taxon>Vallitaleaceae</taxon>
        <taxon>Vallitalea</taxon>
    </lineage>
</organism>
<dbReference type="Proteomes" id="UP000677305">
    <property type="component" value="Chromosome"/>
</dbReference>
<dbReference type="InterPro" id="IPR003594">
    <property type="entry name" value="HATPase_dom"/>
</dbReference>
<dbReference type="InterPro" id="IPR036890">
    <property type="entry name" value="HATPase_C_sf"/>
</dbReference>
<evidence type="ECO:0000256" key="9">
    <source>
        <dbReference type="ARBA" id="ARBA00022777"/>
    </source>
</evidence>
<evidence type="ECO:0000256" key="11">
    <source>
        <dbReference type="ARBA" id="ARBA00022989"/>
    </source>
</evidence>
<dbReference type="GO" id="GO:0000155">
    <property type="term" value="F:phosphorelay sensor kinase activity"/>
    <property type="evidence" value="ECO:0007669"/>
    <property type="project" value="InterPro"/>
</dbReference>
<gene>
    <name evidence="18" type="ORF">HYG85_18020</name>
</gene>
<dbReference type="Pfam" id="PF02518">
    <property type="entry name" value="HATPase_c"/>
    <property type="match status" value="1"/>
</dbReference>
<keyword evidence="11 15" id="KW-1133">Transmembrane helix</keyword>
<evidence type="ECO:0000259" key="16">
    <source>
        <dbReference type="PROSITE" id="PS50109"/>
    </source>
</evidence>
<accession>A0A8J8MD42</accession>
<keyword evidence="4" id="KW-1003">Cell membrane</keyword>
<evidence type="ECO:0000256" key="6">
    <source>
        <dbReference type="ARBA" id="ARBA00022679"/>
    </source>
</evidence>
<evidence type="ECO:0000313" key="18">
    <source>
        <dbReference type="EMBL" id="QUH30711.1"/>
    </source>
</evidence>
<sequence>MKRIKIYHALRVKLGIIAIVLIALPVIAISITYSRTVKEIIKNKYTDTAIQSVFETGDKIDFILQDIEEFSTVIISNTNLLEMLKNESEYGYDDFKNTLRGFITSRDDIEVIDLVMQGRKYSIGATKITSAYSIQKALMDSSGQPVWLPTKKENIEILSGIFDKYYFTLARRIIDFNTLDDYGYLMINMEEVILEQAYKSLIDDENVELFICDKNGVIISHPDKSKIGTTIRYKRYANEVLTSKDNNSYVQYKDKIDKVAIYSTIDSNGWKIIKTISTGYLYEEINNIQKYFLLGGFLYGIVIILFMIFFSIRYTEPMMKMKKVINKVEQGDLTVRTEVHSNDEIGQLGDSLNNMISEMEVLINKLVKEEQAKKEVELEALHAQINPHFLYNTLNTIKWMAKIQGNKSVSRAITALIKLLRISTNLGRDMITLEEEIDYVKNYIVIQKLRFNEAINLNYNIDSDCLGLTVPKLFLQPIVENSIIYGIGDENNELNIEIKAFTRGEDLIIEITDDGPGIEDEILEKIFKSQTDRNKFSKVGLNNVNQRIKLYCGSDYGLQIETKVGAGTLVRVRLNVKDVKYS</sequence>
<evidence type="ECO:0000256" key="14">
    <source>
        <dbReference type="SAM" id="Coils"/>
    </source>
</evidence>
<dbReference type="CDD" id="cd06225">
    <property type="entry name" value="HAMP"/>
    <property type="match status" value="1"/>
</dbReference>
<feature type="coiled-coil region" evidence="14">
    <location>
        <begin position="352"/>
        <end position="379"/>
    </location>
</feature>
<feature type="transmembrane region" description="Helical" evidence="15">
    <location>
        <begin position="291"/>
        <end position="312"/>
    </location>
</feature>
<proteinExistence type="predicted"/>
<dbReference type="SMART" id="SM00304">
    <property type="entry name" value="HAMP"/>
    <property type="match status" value="1"/>
</dbReference>
<evidence type="ECO:0000256" key="4">
    <source>
        <dbReference type="ARBA" id="ARBA00022475"/>
    </source>
</evidence>
<keyword evidence="8" id="KW-0547">Nucleotide-binding</keyword>
<keyword evidence="7 15" id="KW-0812">Transmembrane</keyword>
<reference evidence="18 19" key="1">
    <citation type="submission" date="2020-07" db="EMBL/GenBank/DDBJ databases">
        <title>Vallitalea guaymasensis genome.</title>
        <authorList>
            <person name="Postec A."/>
        </authorList>
    </citation>
    <scope>NUCLEOTIDE SEQUENCE [LARGE SCALE GENOMIC DNA]</scope>
    <source>
        <strain evidence="18 19">Ra1766G1</strain>
    </source>
</reference>
<dbReference type="PANTHER" id="PTHR34220">
    <property type="entry name" value="SENSOR HISTIDINE KINASE YPDA"/>
    <property type="match status" value="1"/>
</dbReference>
<feature type="domain" description="Histidine kinase" evidence="16">
    <location>
        <begin position="407"/>
        <end position="578"/>
    </location>
</feature>
<evidence type="ECO:0000256" key="2">
    <source>
        <dbReference type="ARBA" id="ARBA00004651"/>
    </source>
</evidence>
<dbReference type="AlphaFoldDB" id="A0A8J8MD42"/>
<keyword evidence="6" id="KW-0808">Transferase</keyword>
<keyword evidence="14" id="KW-0175">Coiled coil</keyword>
<evidence type="ECO:0000256" key="10">
    <source>
        <dbReference type="ARBA" id="ARBA00022840"/>
    </source>
</evidence>
<keyword evidence="13 15" id="KW-0472">Membrane</keyword>
<dbReference type="KEGG" id="vgu:HYG85_18020"/>
<dbReference type="Pfam" id="PF00672">
    <property type="entry name" value="HAMP"/>
    <property type="match status" value="1"/>
</dbReference>
<keyword evidence="9 18" id="KW-0418">Kinase</keyword>
<evidence type="ECO:0000256" key="5">
    <source>
        <dbReference type="ARBA" id="ARBA00022553"/>
    </source>
</evidence>
<evidence type="ECO:0000256" key="8">
    <source>
        <dbReference type="ARBA" id="ARBA00022741"/>
    </source>
</evidence>
<dbReference type="Gene3D" id="6.10.340.10">
    <property type="match status" value="1"/>
</dbReference>
<dbReference type="SUPFAM" id="SSF103190">
    <property type="entry name" value="Sensory domain-like"/>
    <property type="match status" value="1"/>
</dbReference>
<comment type="catalytic activity">
    <reaction evidence="1">
        <text>ATP + protein L-histidine = ADP + protein N-phospho-L-histidine.</text>
        <dbReference type="EC" id="2.7.13.3"/>
    </reaction>
</comment>
<keyword evidence="12" id="KW-0902">Two-component regulatory system</keyword>
<evidence type="ECO:0000256" key="13">
    <source>
        <dbReference type="ARBA" id="ARBA00023136"/>
    </source>
</evidence>
<dbReference type="EC" id="2.7.13.3" evidence="3"/>
<feature type="domain" description="HAMP" evidence="17">
    <location>
        <begin position="312"/>
        <end position="364"/>
    </location>
</feature>
<keyword evidence="10" id="KW-0067">ATP-binding</keyword>
<dbReference type="InterPro" id="IPR005467">
    <property type="entry name" value="His_kinase_dom"/>
</dbReference>
<protein>
    <recommendedName>
        <fullName evidence="3">histidine kinase</fullName>
        <ecNumber evidence="3">2.7.13.3</ecNumber>
    </recommendedName>
</protein>
<dbReference type="GO" id="GO:0005886">
    <property type="term" value="C:plasma membrane"/>
    <property type="evidence" value="ECO:0007669"/>
    <property type="project" value="UniProtKB-SubCell"/>
</dbReference>
<dbReference type="EMBL" id="CP058561">
    <property type="protein sequence ID" value="QUH30711.1"/>
    <property type="molecule type" value="Genomic_DNA"/>
</dbReference>
<comment type="subcellular location">
    <subcellularLocation>
        <location evidence="2">Cell membrane</location>
        <topology evidence="2">Multi-pass membrane protein</topology>
    </subcellularLocation>
</comment>
<evidence type="ECO:0000256" key="1">
    <source>
        <dbReference type="ARBA" id="ARBA00000085"/>
    </source>
</evidence>
<dbReference type="InterPro" id="IPR003660">
    <property type="entry name" value="HAMP_dom"/>
</dbReference>
<dbReference type="SMART" id="SM00387">
    <property type="entry name" value="HATPase_c"/>
    <property type="match status" value="1"/>
</dbReference>
<dbReference type="InterPro" id="IPR010559">
    <property type="entry name" value="Sig_transdc_His_kin_internal"/>
</dbReference>
<dbReference type="GO" id="GO:0005524">
    <property type="term" value="F:ATP binding"/>
    <property type="evidence" value="ECO:0007669"/>
    <property type="project" value="UniProtKB-KW"/>
</dbReference>
<evidence type="ECO:0000256" key="12">
    <source>
        <dbReference type="ARBA" id="ARBA00023012"/>
    </source>
</evidence>
<dbReference type="Pfam" id="PF06580">
    <property type="entry name" value="His_kinase"/>
    <property type="match status" value="1"/>
</dbReference>
<dbReference type="InterPro" id="IPR029151">
    <property type="entry name" value="Sensor-like_sf"/>
</dbReference>
<keyword evidence="5" id="KW-0597">Phosphoprotein</keyword>
<evidence type="ECO:0000256" key="3">
    <source>
        <dbReference type="ARBA" id="ARBA00012438"/>
    </source>
</evidence>
<dbReference type="SUPFAM" id="SSF55874">
    <property type="entry name" value="ATPase domain of HSP90 chaperone/DNA topoisomerase II/histidine kinase"/>
    <property type="match status" value="1"/>
</dbReference>
<evidence type="ECO:0000259" key="17">
    <source>
        <dbReference type="PROSITE" id="PS50885"/>
    </source>
</evidence>
<dbReference type="Gene3D" id="3.30.565.10">
    <property type="entry name" value="Histidine kinase-like ATPase, C-terminal domain"/>
    <property type="match status" value="1"/>
</dbReference>
<dbReference type="PROSITE" id="PS50109">
    <property type="entry name" value="HIS_KIN"/>
    <property type="match status" value="1"/>
</dbReference>
<keyword evidence="19" id="KW-1185">Reference proteome</keyword>
<dbReference type="Gene3D" id="3.30.450.20">
    <property type="entry name" value="PAS domain"/>
    <property type="match status" value="1"/>
</dbReference>
<name>A0A8J8MD42_9FIRM</name>